<evidence type="ECO:0000313" key="3">
    <source>
        <dbReference type="Proteomes" id="UP001281761"/>
    </source>
</evidence>
<evidence type="ECO:0000313" key="2">
    <source>
        <dbReference type="EMBL" id="KAK2958424.1"/>
    </source>
</evidence>
<sequence>MDAKRQPFRPKEWDYEESCAKPHSKSAIDFYGSCSSIYSPTGWPAVLQFVTAIVMSFISLNLLLRHVFPNLFPSEAHTAPLARKEGSSHTVLFKVLFLLFLFVQCFYEAFVSAVALPLSHWGVPVFCGTLPKNVRSFSWLFLSLYLLRAVTSSESRFFTRVLPIVLVVVVVVTTIISIVVSVLQDHLTHTIPVTFDYFLSIAFIVHHSFIFVSVLIYSMRLLTLTRGLGLLPSYKKRIRSLALLLLGFSVVFFLRTVYNICLVFDVNDINDWSLYLLCDVCLAEGSCFGYQLYIMIWVTLTDRIPDILLLAVFFLSRKKKVKRVGKKKRVEKLDSRFDDEFSLADSRSRFPFYGSTNSDEVSMPDGAYSINSVAISYYNDDPPDFGFS</sequence>
<feature type="transmembrane region" description="Helical" evidence="1">
    <location>
        <begin position="91"/>
        <end position="114"/>
    </location>
</feature>
<gene>
    <name evidence="2" type="ORF">BLNAU_6694</name>
</gene>
<comment type="caution">
    <text evidence="2">The sequence shown here is derived from an EMBL/GenBank/DDBJ whole genome shotgun (WGS) entry which is preliminary data.</text>
</comment>
<dbReference type="Proteomes" id="UP001281761">
    <property type="component" value="Unassembled WGS sequence"/>
</dbReference>
<protein>
    <recommendedName>
        <fullName evidence="4">Transmembrane protein</fullName>
    </recommendedName>
</protein>
<feature type="transmembrane region" description="Helical" evidence="1">
    <location>
        <begin position="45"/>
        <end position="64"/>
    </location>
</feature>
<dbReference type="EMBL" id="JARBJD010000038">
    <property type="protein sequence ID" value="KAK2958424.1"/>
    <property type="molecule type" value="Genomic_DNA"/>
</dbReference>
<reference evidence="2 3" key="1">
    <citation type="journal article" date="2022" name="bioRxiv">
        <title>Genomics of Preaxostyla Flagellates Illuminates Evolutionary Transitions and the Path Towards Mitochondrial Loss.</title>
        <authorList>
            <person name="Novak L.V.F."/>
            <person name="Treitli S.C."/>
            <person name="Pyrih J."/>
            <person name="Halakuc P."/>
            <person name="Pipaliya S.V."/>
            <person name="Vacek V."/>
            <person name="Brzon O."/>
            <person name="Soukal P."/>
            <person name="Eme L."/>
            <person name="Dacks J.B."/>
            <person name="Karnkowska A."/>
            <person name="Elias M."/>
            <person name="Hampl V."/>
        </authorList>
    </citation>
    <scope>NUCLEOTIDE SEQUENCE [LARGE SCALE GENOMIC DNA]</scope>
    <source>
        <strain evidence="2">NAU3</strain>
        <tissue evidence="2">Gut</tissue>
    </source>
</reference>
<keyword evidence="3" id="KW-1185">Reference proteome</keyword>
<feature type="transmembrane region" description="Helical" evidence="1">
    <location>
        <begin position="195"/>
        <end position="217"/>
    </location>
</feature>
<feature type="transmembrane region" description="Helical" evidence="1">
    <location>
        <begin position="134"/>
        <end position="150"/>
    </location>
</feature>
<accession>A0ABQ9Y3Z1</accession>
<keyword evidence="1" id="KW-0472">Membrane</keyword>
<organism evidence="2 3">
    <name type="scientific">Blattamonas nauphoetae</name>
    <dbReference type="NCBI Taxonomy" id="2049346"/>
    <lineage>
        <taxon>Eukaryota</taxon>
        <taxon>Metamonada</taxon>
        <taxon>Preaxostyla</taxon>
        <taxon>Oxymonadida</taxon>
        <taxon>Blattamonas</taxon>
    </lineage>
</organism>
<evidence type="ECO:0008006" key="4">
    <source>
        <dbReference type="Google" id="ProtNLM"/>
    </source>
</evidence>
<proteinExistence type="predicted"/>
<keyword evidence="1" id="KW-0812">Transmembrane</keyword>
<feature type="transmembrane region" description="Helical" evidence="1">
    <location>
        <begin position="292"/>
        <end position="316"/>
    </location>
</feature>
<evidence type="ECO:0000256" key="1">
    <source>
        <dbReference type="SAM" id="Phobius"/>
    </source>
</evidence>
<keyword evidence="1" id="KW-1133">Transmembrane helix</keyword>
<name>A0ABQ9Y3Z1_9EUKA</name>
<feature type="transmembrane region" description="Helical" evidence="1">
    <location>
        <begin position="238"/>
        <end position="258"/>
    </location>
</feature>
<feature type="transmembrane region" description="Helical" evidence="1">
    <location>
        <begin position="162"/>
        <end position="183"/>
    </location>
</feature>